<organism evidence="1 2">
    <name type="scientific">Pyrus ussuriensis x Pyrus communis</name>
    <dbReference type="NCBI Taxonomy" id="2448454"/>
    <lineage>
        <taxon>Eukaryota</taxon>
        <taxon>Viridiplantae</taxon>
        <taxon>Streptophyta</taxon>
        <taxon>Embryophyta</taxon>
        <taxon>Tracheophyta</taxon>
        <taxon>Spermatophyta</taxon>
        <taxon>Magnoliopsida</taxon>
        <taxon>eudicotyledons</taxon>
        <taxon>Gunneridae</taxon>
        <taxon>Pentapetalae</taxon>
        <taxon>rosids</taxon>
        <taxon>fabids</taxon>
        <taxon>Rosales</taxon>
        <taxon>Rosaceae</taxon>
        <taxon>Amygdaloideae</taxon>
        <taxon>Maleae</taxon>
        <taxon>Pyrus</taxon>
    </lineage>
</organism>
<accession>A0A5N5HTJ7</accession>
<keyword evidence="2" id="KW-1185">Reference proteome</keyword>
<dbReference type="AlphaFoldDB" id="A0A5N5HTJ7"/>
<dbReference type="EMBL" id="SMOL01000143">
    <property type="protein sequence ID" value="KAB2630063.1"/>
    <property type="molecule type" value="Genomic_DNA"/>
</dbReference>
<reference evidence="1 2" key="1">
    <citation type="submission" date="2019-09" db="EMBL/GenBank/DDBJ databases">
        <authorList>
            <person name="Ou C."/>
        </authorList>
    </citation>
    <scope>NUCLEOTIDE SEQUENCE [LARGE SCALE GENOMIC DNA]</scope>
    <source>
        <strain evidence="1">S2</strain>
        <tissue evidence="1">Leaf</tissue>
    </source>
</reference>
<proteinExistence type="predicted"/>
<reference evidence="2" key="2">
    <citation type="submission" date="2019-10" db="EMBL/GenBank/DDBJ databases">
        <title>A de novo genome assembly of a pear dwarfing rootstock.</title>
        <authorList>
            <person name="Wang F."/>
            <person name="Wang J."/>
            <person name="Li S."/>
            <person name="Zhang Y."/>
            <person name="Fang M."/>
            <person name="Ma L."/>
            <person name="Zhao Y."/>
            <person name="Jiang S."/>
        </authorList>
    </citation>
    <scope>NUCLEOTIDE SEQUENCE [LARGE SCALE GENOMIC DNA]</scope>
</reference>
<evidence type="ECO:0000313" key="2">
    <source>
        <dbReference type="Proteomes" id="UP000327157"/>
    </source>
</evidence>
<name>A0A5N5HTJ7_9ROSA</name>
<comment type="caution">
    <text evidence="1">The sequence shown here is derived from an EMBL/GenBank/DDBJ whole genome shotgun (WGS) entry which is preliminary data.</text>
</comment>
<sequence length="149" mass="17268">MTGLERARTYVGYLNQSDTMGLHVKNDNYDYYTHKANITAVLWEPAVNVIANADDHKLHRLSSPREGYGYAAADHKLHRPKAVYSDDKGGVPHTNHERHVLDPYGTQRTVIPQIFRDDEYRKSLVTLSANRTMRNIIDEYDMERPLHYL</sequence>
<evidence type="ECO:0000313" key="1">
    <source>
        <dbReference type="EMBL" id="KAB2630063.1"/>
    </source>
</evidence>
<gene>
    <name evidence="1" type="ORF">D8674_007582</name>
</gene>
<dbReference type="Proteomes" id="UP000327157">
    <property type="component" value="Chromosome 12"/>
</dbReference>
<reference evidence="1 2" key="3">
    <citation type="submission" date="2019-11" db="EMBL/GenBank/DDBJ databases">
        <title>A de novo genome assembly of a pear dwarfing rootstock.</title>
        <authorList>
            <person name="Wang F."/>
            <person name="Wang J."/>
            <person name="Li S."/>
            <person name="Zhang Y."/>
            <person name="Fang M."/>
            <person name="Ma L."/>
            <person name="Zhao Y."/>
            <person name="Jiang S."/>
        </authorList>
    </citation>
    <scope>NUCLEOTIDE SEQUENCE [LARGE SCALE GENOMIC DNA]</scope>
    <source>
        <strain evidence="1">S2</strain>
        <tissue evidence="1">Leaf</tissue>
    </source>
</reference>
<protein>
    <submittedName>
        <fullName evidence="1">Sialidase-like</fullName>
    </submittedName>
</protein>